<dbReference type="NCBIfam" id="TIGR04183">
    <property type="entry name" value="Por_Secre_tail"/>
    <property type="match status" value="1"/>
</dbReference>
<evidence type="ECO:0008006" key="4">
    <source>
        <dbReference type="Google" id="ProtNLM"/>
    </source>
</evidence>
<name>I8YMV2_9BACE</name>
<evidence type="ECO:0000313" key="2">
    <source>
        <dbReference type="EMBL" id="EIY64455.1"/>
    </source>
</evidence>
<reference evidence="2 3" key="1">
    <citation type="submission" date="2012-02" db="EMBL/GenBank/DDBJ databases">
        <title>The Genome Sequence of Bacteroides salyersiae CL02T12C01.</title>
        <authorList>
            <consortium name="The Broad Institute Genome Sequencing Platform"/>
            <person name="Earl A."/>
            <person name="Ward D."/>
            <person name="Feldgarden M."/>
            <person name="Gevers D."/>
            <person name="Zitomersky N.L."/>
            <person name="Coyne M.J."/>
            <person name="Comstock L.E."/>
            <person name="Young S.K."/>
            <person name="Zeng Q."/>
            <person name="Gargeya S."/>
            <person name="Fitzgerald M."/>
            <person name="Haas B."/>
            <person name="Abouelleil A."/>
            <person name="Alvarado L."/>
            <person name="Arachchi H.M."/>
            <person name="Berlin A."/>
            <person name="Chapman S.B."/>
            <person name="Gearin G."/>
            <person name="Goldberg J."/>
            <person name="Griggs A."/>
            <person name="Gujja S."/>
            <person name="Hansen M."/>
            <person name="Heiman D."/>
            <person name="Howarth C."/>
            <person name="Larimer J."/>
            <person name="Lui A."/>
            <person name="MacDonald P.J.P."/>
            <person name="McCowen C."/>
            <person name="Montmayeur A."/>
            <person name="Murphy C."/>
            <person name="Neiman D."/>
            <person name="Pearson M."/>
            <person name="Priest M."/>
            <person name="Roberts A."/>
            <person name="Saif S."/>
            <person name="Shea T."/>
            <person name="Sisk P."/>
            <person name="Stolte C."/>
            <person name="Sykes S."/>
            <person name="Wortman J."/>
            <person name="Nusbaum C."/>
            <person name="Birren B."/>
        </authorList>
    </citation>
    <scope>NUCLEOTIDE SEQUENCE [LARGE SCALE GENOMIC DNA]</scope>
    <source>
        <strain evidence="2 3">CL02T12C01</strain>
    </source>
</reference>
<evidence type="ECO:0000313" key="3">
    <source>
        <dbReference type="Proteomes" id="UP000005150"/>
    </source>
</evidence>
<evidence type="ECO:0000256" key="1">
    <source>
        <dbReference type="SAM" id="SignalP"/>
    </source>
</evidence>
<dbReference type="HOGENOM" id="CLU_786790_0_0_10"/>
<comment type="caution">
    <text evidence="2">The sequence shown here is derived from an EMBL/GenBank/DDBJ whole genome shotgun (WGS) entry which is preliminary data.</text>
</comment>
<protein>
    <recommendedName>
        <fullName evidence="4">Secretion system C-terminal sorting domain-containing protein</fullName>
    </recommendedName>
</protein>
<feature type="signal peptide" evidence="1">
    <location>
        <begin position="1"/>
        <end position="18"/>
    </location>
</feature>
<sequence length="352" mass="38958">MKFKITLMLLLIASMLKAQETRIVFNAPASTPADATVTLMIWTAIEYEPGQWLGFGDDYTGDLRPETYQLEKESDGVYSLTLESAVLGQHAAGYMSNYIGMRFYMNGDPTNLAMFRNLSGDIYTDDWPSYKDVYDDGGNVVGEGLIEGKEYTVDAVYWKSEAQSYEVTYNVTVPSNTPDDLVIYIWGAKFGYGLDDSNRMTKKADGTWTLTASYYEQPTAFYTYVMNYEEIMEGDITISERNADENDDSNVDRVVPAGPAVLNDVVARWEGYPYVGTGIDSPKINDLGVFVAGNTIVINSQDNVVVTVYNLEGKIILTAAGTNEVINNIASGSYIVKVSNATQSLSQKIVIR</sequence>
<keyword evidence="1" id="KW-0732">Signal</keyword>
<feature type="chain" id="PRO_5003717393" description="Secretion system C-terminal sorting domain-containing protein" evidence="1">
    <location>
        <begin position="19"/>
        <end position="352"/>
    </location>
</feature>
<gene>
    <name evidence="2" type="ORF">HMPREF1071_02100</name>
</gene>
<accession>I8YMV2</accession>
<proteinExistence type="predicted"/>
<dbReference type="AlphaFoldDB" id="I8YMV2"/>
<dbReference type="InterPro" id="IPR026444">
    <property type="entry name" value="Secre_tail"/>
</dbReference>
<organism evidence="2 3">
    <name type="scientific">Bacteroides salyersiae CL02T12C01</name>
    <dbReference type="NCBI Taxonomy" id="997887"/>
    <lineage>
        <taxon>Bacteria</taxon>
        <taxon>Pseudomonadati</taxon>
        <taxon>Bacteroidota</taxon>
        <taxon>Bacteroidia</taxon>
        <taxon>Bacteroidales</taxon>
        <taxon>Bacteroidaceae</taxon>
        <taxon>Bacteroides</taxon>
    </lineage>
</organism>
<dbReference type="Proteomes" id="UP000005150">
    <property type="component" value="Unassembled WGS sequence"/>
</dbReference>
<dbReference type="EMBL" id="AGXV01000025">
    <property type="protein sequence ID" value="EIY64455.1"/>
    <property type="molecule type" value="Genomic_DNA"/>
</dbReference>
<keyword evidence="3" id="KW-1185">Reference proteome</keyword>
<dbReference type="PATRIC" id="fig|997887.3.peg.2196"/>